<name>A0A9W7D3Y0_9STRA</name>
<organism evidence="2 3">
    <name type="scientific">Phytophthora fragariaefolia</name>
    <dbReference type="NCBI Taxonomy" id="1490495"/>
    <lineage>
        <taxon>Eukaryota</taxon>
        <taxon>Sar</taxon>
        <taxon>Stramenopiles</taxon>
        <taxon>Oomycota</taxon>
        <taxon>Peronosporomycetes</taxon>
        <taxon>Peronosporales</taxon>
        <taxon>Peronosporaceae</taxon>
        <taxon>Phytophthora</taxon>
    </lineage>
</organism>
<evidence type="ECO:0000313" key="2">
    <source>
        <dbReference type="EMBL" id="GMF56135.1"/>
    </source>
</evidence>
<sequence length="81" mass="8740">MLAQAGFDNAAHQHAVVRIEHHPQAPSEPNGAGPRRQSSIADQPISPWTRHDRLALANEISRGSVVHAEIDYRQDGGASIA</sequence>
<evidence type="ECO:0000313" key="3">
    <source>
        <dbReference type="Proteomes" id="UP001165121"/>
    </source>
</evidence>
<protein>
    <submittedName>
        <fullName evidence="2">Unnamed protein product</fullName>
    </submittedName>
</protein>
<accession>A0A9W7D3Y0</accession>
<keyword evidence="3" id="KW-1185">Reference proteome</keyword>
<dbReference type="Proteomes" id="UP001165121">
    <property type="component" value="Unassembled WGS sequence"/>
</dbReference>
<gene>
    <name evidence="2" type="ORF">Pfra01_002377300</name>
</gene>
<comment type="caution">
    <text evidence="2">The sequence shown here is derived from an EMBL/GenBank/DDBJ whole genome shotgun (WGS) entry which is preliminary data.</text>
</comment>
<reference evidence="2" key="1">
    <citation type="submission" date="2023-04" db="EMBL/GenBank/DDBJ databases">
        <title>Phytophthora fragariaefolia NBRC 109709.</title>
        <authorList>
            <person name="Ichikawa N."/>
            <person name="Sato H."/>
            <person name="Tonouchi N."/>
        </authorList>
    </citation>
    <scope>NUCLEOTIDE SEQUENCE</scope>
    <source>
        <strain evidence="2">NBRC 109709</strain>
    </source>
</reference>
<feature type="region of interest" description="Disordered" evidence="1">
    <location>
        <begin position="13"/>
        <end position="48"/>
    </location>
</feature>
<evidence type="ECO:0000256" key="1">
    <source>
        <dbReference type="SAM" id="MobiDB-lite"/>
    </source>
</evidence>
<dbReference type="EMBL" id="BSXT01003914">
    <property type="protein sequence ID" value="GMF56135.1"/>
    <property type="molecule type" value="Genomic_DNA"/>
</dbReference>
<dbReference type="AlphaFoldDB" id="A0A9W7D3Y0"/>
<proteinExistence type="predicted"/>